<dbReference type="InterPro" id="IPR034079">
    <property type="entry name" value="R3H_KhpB"/>
</dbReference>
<dbReference type="GO" id="GO:0009252">
    <property type="term" value="P:peptidoglycan biosynthetic process"/>
    <property type="evidence" value="ECO:0007669"/>
    <property type="project" value="UniProtKB-UniRule"/>
</dbReference>
<dbReference type="PANTHER" id="PTHR35800:SF1">
    <property type="entry name" value="RNA-BINDING PROTEIN KHPB"/>
    <property type="match status" value="1"/>
</dbReference>
<organism evidence="8 9">
    <name type="scientific">Vagococcus coleopterorum</name>
    <dbReference type="NCBI Taxonomy" id="2714946"/>
    <lineage>
        <taxon>Bacteria</taxon>
        <taxon>Bacillati</taxon>
        <taxon>Bacillota</taxon>
        <taxon>Bacilli</taxon>
        <taxon>Lactobacillales</taxon>
        <taxon>Enterococcaceae</taxon>
        <taxon>Vagococcus</taxon>
    </lineage>
</organism>
<proteinExistence type="inferred from homology"/>
<dbReference type="RefSeq" id="WP_166007052.1">
    <property type="nucleotide sequence ID" value="NZ_CP049886.1"/>
</dbReference>
<dbReference type="Gene3D" id="3.30.30.80">
    <property type="entry name" value="probable RNA-binding protein from clostridium symbiosum atcc 14940"/>
    <property type="match status" value="1"/>
</dbReference>
<evidence type="ECO:0000256" key="4">
    <source>
        <dbReference type="ARBA" id="ARBA00023186"/>
    </source>
</evidence>
<dbReference type="InterPro" id="IPR032782">
    <property type="entry name" value="KhpB_N"/>
</dbReference>
<comment type="similarity">
    <text evidence="6">Belongs to the KhpB RNA-binding protein family.</text>
</comment>
<dbReference type="Pfam" id="PF01424">
    <property type="entry name" value="R3H"/>
    <property type="match status" value="1"/>
</dbReference>
<dbReference type="PANTHER" id="PTHR35800">
    <property type="entry name" value="PROTEIN JAG"/>
    <property type="match status" value="1"/>
</dbReference>
<dbReference type="CDD" id="cd02414">
    <property type="entry name" value="KH-II_Jag"/>
    <property type="match status" value="1"/>
</dbReference>
<dbReference type="Gene3D" id="3.30.300.20">
    <property type="match status" value="1"/>
</dbReference>
<dbReference type="KEGG" id="vah:G7081_02235"/>
<comment type="domain">
    <text evidence="6">Has an N-terminal Jag-N domain and 2 RNA-binding domains (KH and R3H).</text>
</comment>
<evidence type="ECO:0000313" key="9">
    <source>
        <dbReference type="Proteomes" id="UP000500890"/>
    </source>
</evidence>
<sequence>MTKFDGITVEQAISKGLKELNLSDETAEVVVIQDAKKGFLGIGKQQAVVDITEKQLDLEVTSKTTSESNVSESKLIKNEENTAINNLVTYIEEIITGLGEDAKINVNKENNKVILDIAVTNPGLIIGKHGRVLNALQYISQVYMHRVSEERISVVVDVGDYRQRREKKLSRIANETLKEVREYKQPVFLDPMPAFERKFIHAFLSEFDEVKTHSEGDEPFRYLVVEYNKEKTL</sequence>
<name>A0A6G8AM10_9ENTE</name>
<evidence type="ECO:0000259" key="7">
    <source>
        <dbReference type="PROSITE" id="PS51061"/>
    </source>
</evidence>
<evidence type="ECO:0000256" key="6">
    <source>
        <dbReference type="HAMAP-Rule" id="MF_00867"/>
    </source>
</evidence>
<keyword evidence="1 6" id="KW-0963">Cytoplasm</keyword>
<evidence type="ECO:0000256" key="5">
    <source>
        <dbReference type="ARBA" id="ARBA00023316"/>
    </source>
</evidence>
<evidence type="ECO:0000256" key="3">
    <source>
        <dbReference type="ARBA" id="ARBA00022960"/>
    </source>
</evidence>
<evidence type="ECO:0000256" key="2">
    <source>
        <dbReference type="ARBA" id="ARBA00022884"/>
    </source>
</evidence>
<evidence type="ECO:0000313" key="8">
    <source>
        <dbReference type="EMBL" id="QIL45999.1"/>
    </source>
</evidence>
<dbReference type="SMART" id="SM00393">
    <property type="entry name" value="R3H"/>
    <property type="match status" value="1"/>
</dbReference>
<dbReference type="GO" id="GO:0005737">
    <property type="term" value="C:cytoplasm"/>
    <property type="evidence" value="ECO:0007669"/>
    <property type="project" value="UniProtKB-SubCell"/>
</dbReference>
<feature type="domain" description="R3H" evidence="7">
    <location>
        <begin position="163"/>
        <end position="229"/>
    </location>
</feature>
<dbReference type="InterPro" id="IPR038008">
    <property type="entry name" value="Jag_KH"/>
</dbReference>
<dbReference type="InterPro" id="IPR001374">
    <property type="entry name" value="R3H_dom"/>
</dbReference>
<dbReference type="AlphaFoldDB" id="A0A6G8AM10"/>
<dbReference type="GO" id="GO:0071555">
    <property type="term" value="P:cell wall organization"/>
    <property type="evidence" value="ECO:0007669"/>
    <property type="project" value="UniProtKB-KW"/>
</dbReference>
<gene>
    <name evidence="6" type="primary">khpB</name>
    <name evidence="6" type="synonym">eloR</name>
    <name evidence="8" type="ORF">G7081_02235</name>
</gene>
<keyword evidence="9" id="KW-1185">Reference proteome</keyword>
<dbReference type="InterPro" id="IPR038247">
    <property type="entry name" value="Jag_N_dom_sf"/>
</dbReference>
<keyword evidence="2 6" id="KW-0694">RNA-binding</keyword>
<dbReference type="EMBL" id="CP049886">
    <property type="protein sequence ID" value="QIL45999.1"/>
    <property type="molecule type" value="Genomic_DNA"/>
</dbReference>
<dbReference type="InterPro" id="IPR039247">
    <property type="entry name" value="KhpB"/>
</dbReference>
<dbReference type="SMART" id="SM01245">
    <property type="entry name" value="Jag_N"/>
    <property type="match status" value="1"/>
</dbReference>
<protein>
    <recommendedName>
        <fullName evidence="6">RNA-binding protein KhpB</fullName>
    </recommendedName>
    <alternativeName>
        <fullName evidence="6">RNA-binding protein EloR</fullName>
    </alternativeName>
</protein>
<dbReference type="Pfam" id="PF13083">
    <property type="entry name" value="KH_KhpA-B"/>
    <property type="match status" value="1"/>
</dbReference>
<dbReference type="Proteomes" id="UP000500890">
    <property type="component" value="Chromosome"/>
</dbReference>
<comment type="subunit">
    <text evidence="6">Forms a complex with KhpA.</text>
</comment>
<keyword evidence="3 6" id="KW-0133">Cell shape</keyword>
<dbReference type="PROSITE" id="PS51061">
    <property type="entry name" value="R3H"/>
    <property type="match status" value="1"/>
</dbReference>
<dbReference type="NCBIfam" id="NF041568">
    <property type="entry name" value="Jag_EloR"/>
    <property type="match status" value="1"/>
</dbReference>
<dbReference type="InterPro" id="IPR036867">
    <property type="entry name" value="R3H_dom_sf"/>
</dbReference>
<dbReference type="InterPro" id="IPR015946">
    <property type="entry name" value="KH_dom-like_a/b"/>
</dbReference>
<dbReference type="Pfam" id="PF14804">
    <property type="entry name" value="Jag_N"/>
    <property type="match status" value="1"/>
</dbReference>
<dbReference type="GO" id="GO:0003723">
    <property type="term" value="F:RNA binding"/>
    <property type="evidence" value="ECO:0007669"/>
    <property type="project" value="UniProtKB-UniRule"/>
</dbReference>
<reference evidence="8 9" key="1">
    <citation type="submission" date="2020-03" db="EMBL/GenBank/DDBJ databases">
        <title>Vagococcus sp. nov., isolated from beetles.</title>
        <authorList>
            <person name="Hyun D.-W."/>
            <person name="Bae J.-W."/>
        </authorList>
    </citation>
    <scope>NUCLEOTIDE SEQUENCE [LARGE SCALE GENOMIC DNA]</scope>
    <source>
        <strain evidence="8 9">HDW17A</strain>
    </source>
</reference>
<dbReference type="SUPFAM" id="SSF82708">
    <property type="entry name" value="R3H domain"/>
    <property type="match status" value="1"/>
</dbReference>
<dbReference type="Gene3D" id="3.30.1370.50">
    <property type="entry name" value="R3H-like domain"/>
    <property type="match status" value="1"/>
</dbReference>
<dbReference type="GO" id="GO:0008360">
    <property type="term" value="P:regulation of cell shape"/>
    <property type="evidence" value="ECO:0007669"/>
    <property type="project" value="UniProtKB-KW"/>
</dbReference>
<evidence type="ECO:0000256" key="1">
    <source>
        <dbReference type="ARBA" id="ARBA00022490"/>
    </source>
</evidence>
<accession>A0A6G8AM10</accession>
<keyword evidence="4 6" id="KW-0143">Chaperone</keyword>
<comment type="subcellular location">
    <subcellularLocation>
        <location evidence="6">Cytoplasm</location>
    </subcellularLocation>
</comment>
<keyword evidence="5 6" id="KW-0961">Cell wall biogenesis/degradation</keyword>
<comment type="function">
    <text evidence="6">A probable RNA chaperone. Forms a complex with KhpA which binds to cellular RNA and controls its expression. Plays a role in peptidoglycan (PG) homeostasis and cell length regulation.</text>
</comment>
<dbReference type="HAMAP" id="MF_00867">
    <property type="entry name" value="KhpB"/>
    <property type="match status" value="1"/>
</dbReference>
<comment type="caution">
    <text evidence="6">Lacks conserved residue(s) required for the propagation of feature annotation.</text>
</comment>
<dbReference type="CDD" id="cd02644">
    <property type="entry name" value="R3H_jag"/>
    <property type="match status" value="1"/>
</dbReference>